<feature type="compositionally biased region" description="Basic residues" evidence="1">
    <location>
        <begin position="282"/>
        <end position="292"/>
    </location>
</feature>
<dbReference type="InterPro" id="IPR011989">
    <property type="entry name" value="ARM-like"/>
</dbReference>
<feature type="compositionally biased region" description="Polar residues" evidence="1">
    <location>
        <begin position="990"/>
        <end position="1007"/>
    </location>
</feature>
<dbReference type="Proteomes" id="UP001150062">
    <property type="component" value="Unassembled WGS sequence"/>
</dbReference>
<keyword evidence="4" id="KW-1185">Reference proteome</keyword>
<dbReference type="EMBL" id="JAOAOG010000168">
    <property type="protein sequence ID" value="KAJ6243646.1"/>
    <property type="molecule type" value="Genomic_DNA"/>
</dbReference>
<feature type="region of interest" description="Disordered" evidence="1">
    <location>
        <begin position="983"/>
        <end position="1156"/>
    </location>
</feature>
<dbReference type="PANTHER" id="PTHR21567:SF9">
    <property type="entry name" value="CLIP-ASSOCIATING PROTEIN"/>
    <property type="match status" value="1"/>
</dbReference>
<feature type="domain" description="TOG" evidence="2">
    <location>
        <begin position="323"/>
        <end position="558"/>
    </location>
</feature>
<dbReference type="InterPro" id="IPR016024">
    <property type="entry name" value="ARM-type_fold"/>
</dbReference>
<feature type="compositionally biased region" description="Basic and acidic residues" evidence="1">
    <location>
        <begin position="641"/>
        <end position="657"/>
    </location>
</feature>
<comment type="caution">
    <text evidence="3">The sequence shown here is derived from an EMBL/GenBank/DDBJ whole genome shotgun (WGS) entry which is preliminary data.</text>
</comment>
<feature type="region of interest" description="Disordered" evidence="1">
    <location>
        <begin position="1205"/>
        <end position="1237"/>
    </location>
</feature>
<feature type="compositionally biased region" description="Basic residues" evidence="1">
    <location>
        <begin position="1059"/>
        <end position="1068"/>
    </location>
</feature>
<reference evidence="3" key="1">
    <citation type="submission" date="2022-08" db="EMBL/GenBank/DDBJ databases">
        <title>Novel sulfate-reducing endosymbionts in the free-living metamonad Anaeramoeba.</title>
        <authorList>
            <person name="Jerlstrom-Hultqvist J."/>
            <person name="Cepicka I."/>
            <person name="Gallot-Lavallee L."/>
            <person name="Salas-Leiva D."/>
            <person name="Curtis B.A."/>
            <person name="Zahonova K."/>
            <person name="Pipaliya S."/>
            <person name="Dacks J."/>
            <person name="Roger A.J."/>
        </authorList>
    </citation>
    <scope>NUCLEOTIDE SEQUENCE</scope>
    <source>
        <strain evidence="3">Schooner1</strain>
    </source>
</reference>
<proteinExistence type="predicted"/>
<dbReference type="Gene3D" id="1.25.10.10">
    <property type="entry name" value="Leucine-rich Repeat Variant"/>
    <property type="match status" value="4"/>
</dbReference>
<evidence type="ECO:0000313" key="4">
    <source>
        <dbReference type="Proteomes" id="UP001150062"/>
    </source>
</evidence>
<dbReference type="SMART" id="SM01349">
    <property type="entry name" value="TOG"/>
    <property type="match status" value="2"/>
</dbReference>
<dbReference type="InterPro" id="IPR024395">
    <property type="entry name" value="CLASP_N_dom"/>
</dbReference>
<protein>
    <submittedName>
        <fullName evidence="3">Clip-associated protein</fullName>
    </submittedName>
</protein>
<feature type="compositionally biased region" description="Low complexity" evidence="1">
    <location>
        <begin position="670"/>
        <end position="690"/>
    </location>
</feature>
<evidence type="ECO:0000259" key="2">
    <source>
        <dbReference type="SMART" id="SM01349"/>
    </source>
</evidence>
<name>A0ABQ8YGB8_9EUKA</name>
<feature type="compositionally biased region" description="Basic and acidic residues" evidence="1">
    <location>
        <begin position="266"/>
        <end position="281"/>
    </location>
</feature>
<feature type="compositionally biased region" description="Basic residues" evidence="1">
    <location>
        <begin position="658"/>
        <end position="667"/>
    </location>
</feature>
<feature type="compositionally biased region" description="Polar residues" evidence="1">
    <location>
        <begin position="1112"/>
        <end position="1123"/>
    </location>
</feature>
<feature type="domain" description="TOG" evidence="2">
    <location>
        <begin position="1362"/>
        <end position="1594"/>
    </location>
</feature>
<evidence type="ECO:0000313" key="3">
    <source>
        <dbReference type="EMBL" id="KAJ6243646.1"/>
    </source>
</evidence>
<dbReference type="PANTHER" id="PTHR21567">
    <property type="entry name" value="CLASP"/>
    <property type="match status" value="1"/>
</dbReference>
<feature type="region of interest" description="Disordered" evidence="1">
    <location>
        <begin position="245"/>
        <end position="298"/>
    </location>
</feature>
<organism evidence="3 4">
    <name type="scientific">Anaeramoeba flamelloides</name>
    <dbReference type="NCBI Taxonomy" id="1746091"/>
    <lineage>
        <taxon>Eukaryota</taxon>
        <taxon>Metamonada</taxon>
        <taxon>Anaeramoebidae</taxon>
        <taxon>Anaeramoeba</taxon>
    </lineage>
</organism>
<feature type="compositionally biased region" description="Basic residues" evidence="1">
    <location>
        <begin position="245"/>
        <end position="265"/>
    </location>
</feature>
<feature type="region of interest" description="Disordered" evidence="1">
    <location>
        <begin position="1314"/>
        <end position="1359"/>
    </location>
</feature>
<feature type="region of interest" description="Disordered" evidence="1">
    <location>
        <begin position="624"/>
        <end position="712"/>
    </location>
</feature>
<feature type="compositionally biased region" description="Basic and acidic residues" evidence="1">
    <location>
        <begin position="1069"/>
        <end position="1096"/>
    </location>
</feature>
<dbReference type="SUPFAM" id="SSF48371">
    <property type="entry name" value="ARM repeat"/>
    <property type="match status" value="2"/>
</dbReference>
<feature type="compositionally biased region" description="Basic and acidic residues" evidence="1">
    <location>
        <begin position="1320"/>
        <end position="1351"/>
    </location>
</feature>
<feature type="compositionally biased region" description="Basic and acidic residues" evidence="1">
    <location>
        <begin position="1131"/>
        <end position="1152"/>
    </location>
</feature>
<evidence type="ECO:0000256" key="1">
    <source>
        <dbReference type="SAM" id="MobiDB-lite"/>
    </source>
</evidence>
<accession>A0ABQ8YGB8</accession>
<gene>
    <name evidence="3" type="ORF">M0813_22085</name>
</gene>
<dbReference type="InterPro" id="IPR034085">
    <property type="entry name" value="TOG"/>
</dbReference>
<feature type="compositionally biased region" description="Basic and acidic residues" evidence="1">
    <location>
        <begin position="1227"/>
        <end position="1237"/>
    </location>
</feature>
<dbReference type="Pfam" id="PF12348">
    <property type="entry name" value="CLASP_N"/>
    <property type="match status" value="1"/>
</dbReference>
<sequence>MSNKKLISQLNSKNVLSQISGCTKLNELLLKAPYLKDETFQLIIDSLLRILEDDNFPTSQIVSVLTTFDQFISNFKNRSVPYIERIVGSLEMCVELASEEEEMNGEKATLFVNDLRRLIIDILRSFIEVEGITRVIKETRYWFESEFVQVRVIALECFDLYIQISLESFPILVFLPILAKLLFDQDQQVADLSSTYLKEIYRYVGNPLIERLKVLVPENDLRKFQEKLQNISVHSESQRIVLKKTKKKTKTKTKLTKKRHKREKKSRIEHNSRKTSKEITKQKNKKKSKKKDHSPTFLMNKKKKTLLSQNWSEVADKIQPIYVDSEETLEYYLAPILKILQTDKGEQWKTRISSIKKFQALLNGGAANFDSFLSWLKKFIDPINEQIQDLRSQILKQVCYLIAHLSREIGNAFEDYFLDFLDELLNLVYNSKQVIYESGDFCICEVIKFTRAPKMIPILKEKMKSKHSTLRTKCSEYTFLMLTQWKPSDFNQSNDDLEVIIEISIHDAVGACRKAGRQTFWEYVRYFPKRGTLLIQRQDNTTLKNLMNEDNAKPSLLINMKNKNASFKSKKTRTRMTKSSKSAPTINNINKITKKKLVKHKFIEKTKTNEYNFNNRIKKKYSDDDILNNHVRPKKKIRSASFDKKQRLSRVQSDKVERKKFKVSKKKNLSESSNLQSNTRNSHNNRNGGKNNHKNSRFSKEKSTKLKNTNHNQTKNENLIQFTFDKNNILLIKNDQVVKIFQNLIQSNHSITKKKILIQISELLIKKSSKFKEPNLFKLLILSLIKLLNDDDIICKINILEILVILIEKYTNDFQNYREQVLILIIPLLDNTHIGLNELAIQIMMIFGKYYTDMALILTKAQQNFNNSSNSNDNQYRLICLTFIHEFLSTLEDSYFEKNNKQQELIEIIARLSPLLDERNQDLRNPAIEIFSILFEKQKTLFIQIILKFPLSTKLVIKNLLKKVFKDFVFLYLNEKKKLDMNKKSHDMDNSSTFETKNDNNMNFDQDSNFEEDPVSDKVDNENEDEFKDETEFRGETEKVDEDENTQKSGENIKPLKENKKRKRKERKTKNSSEIKSIDDHDLNEKLKNDKNEFKTLKKKKRIKNSKNNNKELNIQNLELTKNQKTRRNHTKQDSRKKNTRKKTFENNESTRRLKNNLAPTRTINKNPRLKKKKIHNPKNNKLSEAIDTKGNSEITKKKVNRKINGNGVNRSKRKTINRFNNDESENNEKKERKKEKEIDIKDYDTLKNEFKGRKSKGWVGKEKTKRGKSNFEKTSLFSYPTERVMGNKMETETNMKPEMKEETEMGKEMVMETTTDLNPETRQETETRKKIEKRPERETQTENEKEMKIETKRRKDKISHKIQDPIKIEKMINILLSSISKGKKREQSIEMLKQLSDEKLPEIWDVHFKKIAVIIIHCFHNPEKSIRKRILSLIDKLTENQKQYFRKSTKLLVIQLLESFEHSTKRIMNDSKFLFQKLISVLDLKITLDVLLKFFNHQNLSILQVSLNLFRDICPLLPKDAIQNKIEIILESFKKLISHKNLDIRRVVVLCIVIFYNIFGSSFEEEYIINNFQQHEIRLINICHEREKNKNQN</sequence>